<dbReference type="Proteomes" id="UP000322873">
    <property type="component" value="Unassembled WGS sequence"/>
</dbReference>
<dbReference type="SUPFAM" id="SSF54695">
    <property type="entry name" value="POZ domain"/>
    <property type="match status" value="1"/>
</dbReference>
<dbReference type="Gene3D" id="3.30.710.10">
    <property type="entry name" value="Potassium Channel Kv1.1, Chain A"/>
    <property type="match status" value="1"/>
</dbReference>
<dbReference type="EMBL" id="VICG01000015">
    <property type="protein sequence ID" value="KAA8564553.1"/>
    <property type="molecule type" value="Genomic_DNA"/>
</dbReference>
<dbReference type="Pfam" id="PF00651">
    <property type="entry name" value="BTB"/>
    <property type="match status" value="1"/>
</dbReference>
<dbReference type="InterPro" id="IPR000210">
    <property type="entry name" value="BTB/POZ_dom"/>
</dbReference>
<sequence length="286" mass="32477">MYRSASLDMPSDSVAMRPPGRPLSRAAAPVLDKSSRPTENGSVFGDPKNVHSLKSSDKVVNPAEPIKTNDAESLKRKAKANGVDMRQPEKKIRLLEIFSEVVKLLVGTHRKIFLVHKDMICAASPFFEAGFKPQWQKSGECIMELPEDDPTYFAPLLYWVYNNKVVHVHETMTVEALSRVYCLAEKYQMPRLQNDLIDAMVYEVVARNQYICISGLNEIFRNSLPGSKLRLLAVNCTLTNWRSFDLKRWKQTSLNTDLVFEILLAINKDPRAVLKRDFLGFKTSAL</sequence>
<evidence type="ECO:0000313" key="4">
    <source>
        <dbReference type="Proteomes" id="UP000322873"/>
    </source>
</evidence>
<comment type="caution">
    <text evidence="3">The sequence shown here is derived from an EMBL/GenBank/DDBJ whole genome shotgun (WGS) entry which is preliminary data.</text>
</comment>
<reference evidence="3 4" key="1">
    <citation type="submission" date="2019-06" db="EMBL/GenBank/DDBJ databases">
        <title>Genome Sequence of the Brown Rot Fungal Pathogen Monilinia fructicola.</title>
        <authorList>
            <person name="De Miccolis Angelini R.M."/>
            <person name="Landi L."/>
            <person name="Abate D."/>
            <person name="Pollastro S."/>
            <person name="Romanazzi G."/>
            <person name="Faretra F."/>
        </authorList>
    </citation>
    <scope>NUCLEOTIDE SEQUENCE [LARGE SCALE GENOMIC DNA]</scope>
    <source>
        <strain evidence="3 4">Mfrc123</strain>
    </source>
</reference>
<accession>A0A5M9J8E8</accession>
<dbReference type="SMART" id="SM00225">
    <property type="entry name" value="BTB"/>
    <property type="match status" value="1"/>
</dbReference>
<dbReference type="InterPro" id="IPR011333">
    <property type="entry name" value="SKP1/BTB/POZ_sf"/>
</dbReference>
<dbReference type="AlphaFoldDB" id="A0A5M9J8E8"/>
<evidence type="ECO:0000313" key="3">
    <source>
        <dbReference type="EMBL" id="KAA8564553.1"/>
    </source>
</evidence>
<dbReference type="VEuPathDB" id="FungiDB:MFRU_013g01320"/>
<dbReference type="PANTHER" id="PTHR47843">
    <property type="entry name" value="BTB DOMAIN-CONTAINING PROTEIN-RELATED"/>
    <property type="match status" value="1"/>
</dbReference>
<proteinExistence type="predicted"/>
<protein>
    <recommendedName>
        <fullName evidence="2">BTB domain-containing protein</fullName>
    </recommendedName>
</protein>
<dbReference type="CDD" id="cd18186">
    <property type="entry name" value="BTB_POZ_ZBTB_KLHL-like"/>
    <property type="match status" value="1"/>
</dbReference>
<keyword evidence="4" id="KW-1185">Reference proteome</keyword>
<organism evidence="3 4">
    <name type="scientific">Monilinia fructicola</name>
    <name type="common">Brown rot fungus</name>
    <name type="synonym">Ciboria fructicola</name>
    <dbReference type="NCBI Taxonomy" id="38448"/>
    <lineage>
        <taxon>Eukaryota</taxon>
        <taxon>Fungi</taxon>
        <taxon>Dikarya</taxon>
        <taxon>Ascomycota</taxon>
        <taxon>Pezizomycotina</taxon>
        <taxon>Leotiomycetes</taxon>
        <taxon>Helotiales</taxon>
        <taxon>Sclerotiniaceae</taxon>
        <taxon>Monilinia</taxon>
    </lineage>
</organism>
<name>A0A5M9J8E8_MONFR</name>
<feature type="region of interest" description="Disordered" evidence="1">
    <location>
        <begin position="1"/>
        <end position="82"/>
    </location>
</feature>
<gene>
    <name evidence="3" type="ORF">EYC84_011473</name>
</gene>
<dbReference type="PANTHER" id="PTHR47843:SF7">
    <property type="entry name" value="BTB DOMAIN-CONTAINING PROTEIN"/>
    <property type="match status" value="1"/>
</dbReference>
<evidence type="ECO:0000256" key="1">
    <source>
        <dbReference type="SAM" id="MobiDB-lite"/>
    </source>
</evidence>
<dbReference type="PROSITE" id="PS50097">
    <property type="entry name" value="BTB"/>
    <property type="match status" value="1"/>
</dbReference>
<feature type="domain" description="BTB" evidence="2">
    <location>
        <begin position="100"/>
        <end position="165"/>
    </location>
</feature>
<evidence type="ECO:0000259" key="2">
    <source>
        <dbReference type="PROSITE" id="PS50097"/>
    </source>
</evidence>